<name>A0A917Q940_9NOCA</name>
<reference evidence="2" key="1">
    <citation type="journal article" date="2014" name="Int. J. Syst. Evol. Microbiol.">
        <title>Complete genome sequence of Corynebacterium casei LMG S-19264T (=DSM 44701T), isolated from a smear-ripened cheese.</title>
        <authorList>
            <consortium name="US DOE Joint Genome Institute (JGI-PGF)"/>
            <person name="Walter F."/>
            <person name="Albersmeier A."/>
            <person name="Kalinowski J."/>
            <person name="Ruckert C."/>
        </authorList>
    </citation>
    <scope>NUCLEOTIDE SEQUENCE</scope>
    <source>
        <strain evidence="2">CGMCC 4.7278</strain>
    </source>
</reference>
<dbReference type="RefSeq" id="WP_188827030.1">
    <property type="nucleotide sequence ID" value="NZ_BMMW01000001.1"/>
</dbReference>
<dbReference type="Proteomes" id="UP000612956">
    <property type="component" value="Unassembled WGS sequence"/>
</dbReference>
<accession>A0A917Q940</accession>
<comment type="caution">
    <text evidence="2">The sequence shown here is derived from an EMBL/GenBank/DDBJ whole genome shotgun (WGS) entry which is preliminary data.</text>
</comment>
<dbReference type="GO" id="GO:0008703">
    <property type="term" value="F:5-amino-6-(5-phosphoribosylamino)uracil reductase activity"/>
    <property type="evidence" value="ECO:0007669"/>
    <property type="project" value="InterPro"/>
</dbReference>
<dbReference type="SUPFAM" id="SSF53597">
    <property type="entry name" value="Dihydrofolate reductase-like"/>
    <property type="match status" value="1"/>
</dbReference>
<reference evidence="2" key="2">
    <citation type="submission" date="2020-09" db="EMBL/GenBank/DDBJ databases">
        <authorList>
            <person name="Sun Q."/>
            <person name="Zhou Y."/>
        </authorList>
    </citation>
    <scope>NUCLEOTIDE SEQUENCE</scope>
    <source>
        <strain evidence="2">CGMCC 4.7278</strain>
    </source>
</reference>
<gene>
    <name evidence="2" type="ORF">GCM10011591_04740</name>
</gene>
<evidence type="ECO:0000313" key="3">
    <source>
        <dbReference type="Proteomes" id="UP000612956"/>
    </source>
</evidence>
<feature type="domain" description="Bacterial bifunctional deaminase-reductase C-terminal" evidence="1">
    <location>
        <begin position="3"/>
        <end position="176"/>
    </location>
</feature>
<dbReference type="InterPro" id="IPR024072">
    <property type="entry name" value="DHFR-like_dom_sf"/>
</dbReference>
<keyword evidence="3" id="KW-1185">Reference proteome</keyword>
<proteinExistence type="predicted"/>
<dbReference type="Pfam" id="PF01872">
    <property type="entry name" value="RibD_C"/>
    <property type="match status" value="1"/>
</dbReference>
<dbReference type="InterPro" id="IPR050765">
    <property type="entry name" value="Riboflavin_Biosynth_HTPR"/>
</dbReference>
<evidence type="ECO:0000259" key="1">
    <source>
        <dbReference type="Pfam" id="PF01872"/>
    </source>
</evidence>
<dbReference type="PANTHER" id="PTHR38011:SF11">
    <property type="entry name" value="2,5-DIAMINO-6-RIBOSYLAMINO-4(3H)-PYRIMIDINONE 5'-PHOSPHATE REDUCTASE"/>
    <property type="match status" value="1"/>
</dbReference>
<dbReference type="PANTHER" id="PTHR38011">
    <property type="entry name" value="DIHYDROFOLATE REDUCTASE FAMILY PROTEIN (AFU_ORTHOLOGUE AFUA_8G06820)"/>
    <property type="match status" value="1"/>
</dbReference>
<evidence type="ECO:0000313" key="2">
    <source>
        <dbReference type="EMBL" id="GGK36158.1"/>
    </source>
</evidence>
<dbReference type="InterPro" id="IPR002734">
    <property type="entry name" value="RibDG_C"/>
</dbReference>
<sequence length="184" mass="20943">MRTLVYGFSVSVDGFINDQVGSIDWTEPDDELHQFHNDRYREIEVSLHGRRLYELMADYWPTVPDDAPPIMREFGELWTAKPKVVFSRTLPEVGWNSRLVRDNAVDEVRKLKEEGDGIIEIGGADLAASILPSGLVDEFQLFTAPIILGGGTPMFPPLGERIPLRLIETRHFKTVVMTRYAVER</sequence>
<dbReference type="GO" id="GO:0009231">
    <property type="term" value="P:riboflavin biosynthetic process"/>
    <property type="evidence" value="ECO:0007669"/>
    <property type="project" value="InterPro"/>
</dbReference>
<protein>
    <submittedName>
        <fullName evidence="2">Deaminase</fullName>
    </submittedName>
</protein>
<dbReference type="AlphaFoldDB" id="A0A917Q940"/>
<organism evidence="2 3">
    <name type="scientific">Nocardia camponoti</name>
    <dbReference type="NCBI Taxonomy" id="1616106"/>
    <lineage>
        <taxon>Bacteria</taxon>
        <taxon>Bacillati</taxon>
        <taxon>Actinomycetota</taxon>
        <taxon>Actinomycetes</taxon>
        <taxon>Mycobacteriales</taxon>
        <taxon>Nocardiaceae</taxon>
        <taxon>Nocardia</taxon>
    </lineage>
</organism>
<dbReference type="Gene3D" id="3.40.430.10">
    <property type="entry name" value="Dihydrofolate Reductase, subunit A"/>
    <property type="match status" value="1"/>
</dbReference>
<dbReference type="EMBL" id="BMMW01000001">
    <property type="protein sequence ID" value="GGK36158.1"/>
    <property type="molecule type" value="Genomic_DNA"/>
</dbReference>